<reference evidence="2" key="1">
    <citation type="journal article" date="2017" name="Nat. Commun.">
        <title>The North American bullfrog draft genome provides insight into hormonal regulation of long noncoding RNA.</title>
        <authorList>
            <person name="Hammond S.A."/>
            <person name="Warren R.L."/>
            <person name="Vandervalk B.P."/>
            <person name="Kucuk E."/>
            <person name="Khan H."/>
            <person name="Gibb E.A."/>
            <person name="Pandoh P."/>
            <person name="Kirk H."/>
            <person name="Zhao Y."/>
            <person name="Jones M."/>
            <person name="Mungall A.J."/>
            <person name="Coope R."/>
            <person name="Pleasance S."/>
            <person name="Moore R.A."/>
            <person name="Holt R.A."/>
            <person name="Round J.M."/>
            <person name="Ohora S."/>
            <person name="Walle B.V."/>
            <person name="Veldhoen N."/>
            <person name="Helbing C.C."/>
            <person name="Birol I."/>
        </authorList>
    </citation>
    <scope>NUCLEOTIDE SEQUENCE [LARGE SCALE GENOMIC DNA]</scope>
</reference>
<organism evidence="1 2">
    <name type="scientific">Aquarana catesbeiana</name>
    <name type="common">American bullfrog</name>
    <name type="synonym">Rana catesbeiana</name>
    <dbReference type="NCBI Taxonomy" id="8400"/>
    <lineage>
        <taxon>Eukaryota</taxon>
        <taxon>Metazoa</taxon>
        <taxon>Chordata</taxon>
        <taxon>Craniata</taxon>
        <taxon>Vertebrata</taxon>
        <taxon>Euteleostomi</taxon>
        <taxon>Amphibia</taxon>
        <taxon>Batrachia</taxon>
        <taxon>Anura</taxon>
        <taxon>Neobatrachia</taxon>
        <taxon>Ranoidea</taxon>
        <taxon>Ranidae</taxon>
        <taxon>Aquarana</taxon>
    </lineage>
</organism>
<name>A0A2G9Q1J3_AQUCT</name>
<dbReference type="Proteomes" id="UP000228934">
    <property type="component" value="Unassembled WGS sequence"/>
</dbReference>
<dbReference type="OrthoDB" id="9630328at2759"/>
<dbReference type="EMBL" id="KZ058948">
    <property type="protein sequence ID" value="PIO09474.1"/>
    <property type="molecule type" value="Genomic_DNA"/>
</dbReference>
<gene>
    <name evidence="1" type="ORF">AB205_0183070</name>
</gene>
<accession>A0A2G9Q1J3</accession>
<protein>
    <recommendedName>
        <fullName evidence="3">Reverse transcriptase zinc-binding domain-containing protein</fullName>
    </recommendedName>
</protein>
<evidence type="ECO:0000313" key="1">
    <source>
        <dbReference type="EMBL" id="PIO09474.1"/>
    </source>
</evidence>
<dbReference type="AlphaFoldDB" id="A0A2G9Q1J3"/>
<evidence type="ECO:0000313" key="2">
    <source>
        <dbReference type="Proteomes" id="UP000228934"/>
    </source>
</evidence>
<evidence type="ECO:0008006" key="3">
    <source>
        <dbReference type="Google" id="ProtNLM"/>
    </source>
</evidence>
<sequence>MDATWSTPRYVSSLVKETAMDRPLTALEKNFTQEERPVHVLSKVYKILNDESQDQKWEEELGIEIHRKKWEKAIAVTHKLSISSKHQERNYKILARWYKCPKDLHRINPTNEEECWRCQASSGTMSHIWYYCPKILPFWQKIFEIYRAMTGNEIYPDILITVLSMIPGSIKNIKRDSLKYFLTAARTCIARKWKSSITPSMMEWECEMAEMRALEERKVLEEGSNKQIKQIQAIWARWVDYSASSLLLCDG</sequence>
<keyword evidence="2" id="KW-1185">Reference proteome</keyword>
<proteinExistence type="predicted"/>